<dbReference type="SUPFAM" id="SSF54373">
    <property type="entry name" value="FAD-linked reductases, C-terminal domain"/>
    <property type="match status" value="1"/>
</dbReference>
<sequence length="562" mass="61347">MPPSSHIAILGGGISGLSTAWYLTRASPSVRVTLLEAANRTGGWISSSRQDDSTHGGSFLLEHGPRSLRPQGISGLNTLELVRELGLDGEVAPVPKTSPAAKNRFIYARNKLHMVPTSLAGLLTHPLVAPKIPRASLDLVLPQITELEDESIESFVTRRFGRGISDDLVSAMVHGIYAGDAKKLSVRSTFGMLYHTEREYRSVIMGMLRGGGSVVETAWDQALKERILAKMPDLNDFVAKTSIYSFQNGMQALSDTLERKLIETGRVKILKGANVDHLDFNLVERSVSISIPHQPLLHADMVIAAIAPRKLSRLLPRPHKLLNYNGSVNVAVVNLVYPGCQQTFKTPGFGFLMPKSEDPAAKHKGLLGVVFDSCALPSQDKGEARGKNLKLTAMLGGHLFEETLARHGLLPTTTTSTPHKGRSEKMTTSPPLDDATMKALASNPQIQHFFKEAAKEAVRDKLQLNVEPSLVEAHLQWECIPQYRPGHLTVMEMLDDILRRDYDGLLAVTGAGYLGVSVNDCIKNGRELAENLVAKLEEDATGESALVGRREPVTGLERSNFM</sequence>
<dbReference type="EC" id="1.3.3.4" evidence="4 11"/>
<evidence type="ECO:0000256" key="10">
    <source>
        <dbReference type="ARBA" id="ARBA00047554"/>
    </source>
</evidence>
<evidence type="ECO:0000256" key="7">
    <source>
        <dbReference type="ARBA" id="ARBA00023002"/>
    </source>
</evidence>
<evidence type="ECO:0000256" key="3">
    <source>
        <dbReference type="ARBA" id="ARBA00010551"/>
    </source>
</evidence>
<dbReference type="SUPFAM" id="SSF51905">
    <property type="entry name" value="FAD/NAD(P)-binding domain"/>
    <property type="match status" value="1"/>
</dbReference>
<dbReference type="AlphaFoldDB" id="A0A9P6QD85"/>
<evidence type="ECO:0000256" key="5">
    <source>
        <dbReference type="ARBA" id="ARBA00022630"/>
    </source>
</evidence>
<gene>
    <name evidence="14" type="primary">HEM14</name>
    <name evidence="14" type="ORF">DFQ27_000195</name>
</gene>
<comment type="function">
    <text evidence="1 11">Catalyzes the 6-electron oxidation of protoporphyrinogen-IX to form protoporphyrin-IX.</text>
</comment>
<keyword evidence="5 11" id="KW-0285">Flavoprotein</keyword>
<feature type="domain" description="Amine oxidase" evidence="13">
    <location>
        <begin position="14"/>
        <end position="375"/>
    </location>
</feature>
<keyword evidence="6 11" id="KW-0274">FAD</keyword>
<accession>A0A9P6QD85</accession>
<evidence type="ECO:0000313" key="15">
    <source>
        <dbReference type="Proteomes" id="UP000807716"/>
    </source>
</evidence>
<dbReference type="PANTHER" id="PTHR42923">
    <property type="entry name" value="PROTOPORPHYRINOGEN OXIDASE"/>
    <property type="match status" value="1"/>
</dbReference>
<protein>
    <recommendedName>
        <fullName evidence="4 11">Protoporphyrinogen oxidase</fullName>
        <ecNumber evidence="4 11">1.3.3.4</ecNumber>
    </recommendedName>
</protein>
<keyword evidence="15" id="KW-1185">Reference proteome</keyword>
<evidence type="ECO:0000256" key="1">
    <source>
        <dbReference type="ARBA" id="ARBA00002600"/>
    </source>
</evidence>
<evidence type="ECO:0000256" key="8">
    <source>
        <dbReference type="ARBA" id="ARBA00023133"/>
    </source>
</evidence>
<comment type="similarity">
    <text evidence="3 11">Belongs to the protoporphyrinogen/coproporphyrinogen oxidase family. Protoporphyrinogen oxidase subfamily.</text>
</comment>
<dbReference type="NCBIfam" id="TIGR00562">
    <property type="entry name" value="proto_IX_ox"/>
    <property type="match status" value="1"/>
</dbReference>
<comment type="caution">
    <text evidence="14">The sequence shown here is derived from an EMBL/GenBank/DDBJ whole genome shotgun (WGS) entry which is preliminary data.</text>
</comment>
<evidence type="ECO:0000256" key="4">
    <source>
        <dbReference type="ARBA" id="ARBA00012867"/>
    </source>
</evidence>
<evidence type="ECO:0000313" key="14">
    <source>
        <dbReference type="EMBL" id="KAG0266064.1"/>
    </source>
</evidence>
<comment type="catalytic activity">
    <reaction evidence="10 11">
        <text>protoporphyrinogen IX + 3 O2 = protoporphyrin IX + 3 H2O2</text>
        <dbReference type="Rhea" id="RHEA:25576"/>
        <dbReference type="ChEBI" id="CHEBI:15379"/>
        <dbReference type="ChEBI" id="CHEBI:16240"/>
        <dbReference type="ChEBI" id="CHEBI:57306"/>
        <dbReference type="ChEBI" id="CHEBI:57307"/>
        <dbReference type="EC" id="1.3.3.4"/>
    </reaction>
</comment>
<dbReference type="InterPro" id="IPR004572">
    <property type="entry name" value="Protoporphyrinogen_oxidase"/>
</dbReference>
<evidence type="ECO:0000256" key="9">
    <source>
        <dbReference type="ARBA" id="ARBA00023244"/>
    </source>
</evidence>
<dbReference type="GO" id="GO:0004729">
    <property type="term" value="F:oxygen-dependent protoporphyrinogen oxidase activity"/>
    <property type="evidence" value="ECO:0007669"/>
    <property type="project" value="UniProtKB-UniRule"/>
</dbReference>
<dbReference type="InterPro" id="IPR050464">
    <property type="entry name" value="Zeta_carotene_desat/Oxidored"/>
</dbReference>
<comment type="pathway">
    <text evidence="2 11">Porphyrin-containing compound metabolism; protoporphyrin-IX biosynthesis; protoporphyrin-IX from protoporphyrinogen-IX: step 1/1.</text>
</comment>
<dbReference type="InterPro" id="IPR036188">
    <property type="entry name" value="FAD/NAD-bd_sf"/>
</dbReference>
<dbReference type="GO" id="GO:0006782">
    <property type="term" value="P:protoporphyrinogen IX biosynthetic process"/>
    <property type="evidence" value="ECO:0007669"/>
    <property type="project" value="UniProtKB-UniRule"/>
</dbReference>
<evidence type="ECO:0000259" key="13">
    <source>
        <dbReference type="Pfam" id="PF01593"/>
    </source>
</evidence>
<dbReference type="Pfam" id="PF01593">
    <property type="entry name" value="Amino_oxidase"/>
    <property type="match status" value="1"/>
</dbReference>
<name>A0A9P6QD85_9FUNG</name>
<comment type="cofactor">
    <cofactor evidence="11">
        <name>FAD</name>
        <dbReference type="ChEBI" id="CHEBI:57692"/>
    </cofactor>
    <text evidence="11">Binds 1 FAD per subunit.</text>
</comment>
<dbReference type="EMBL" id="JAAAJB010000102">
    <property type="protein sequence ID" value="KAG0266064.1"/>
    <property type="molecule type" value="Genomic_DNA"/>
</dbReference>
<evidence type="ECO:0000256" key="11">
    <source>
        <dbReference type="RuleBase" id="RU367069"/>
    </source>
</evidence>
<evidence type="ECO:0000256" key="6">
    <source>
        <dbReference type="ARBA" id="ARBA00022827"/>
    </source>
</evidence>
<keyword evidence="9 11" id="KW-0627">Porphyrin biosynthesis</keyword>
<keyword evidence="8 11" id="KW-0350">Heme biosynthesis</keyword>
<feature type="region of interest" description="Disordered" evidence="12">
    <location>
        <begin position="410"/>
        <end position="430"/>
    </location>
</feature>
<reference evidence="14" key="1">
    <citation type="journal article" date="2020" name="Fungal Divers.">
        <title>Resolving the Mortierellaceae phylogeny through synthesis of multi-gene phylogenetics and phylogenomics.</title>
        <authorList>
            <person name="Vandepol N."/>
            <person name="Liber J."/>
            <person name="Desiro A."/>
            <person name="Na H."/>
            <person name="Kennedy M."/>
            <person name="Barry K."/>
            <person name="Grigoriev I.V."/>
            <person name="Miller A.N."/>
            <person name="O'Donnell K."/>
            <person name="Stajich J.E."/>
            <person name="Bonito G."/>
        </authorList>
    </citation>
    <scope>NUCLEOTIDE SEQUENCE</scope>
    <source>
        <strain evidence="14">BC1065</strain>
    </source>
</reference>
<organism evidence="14 15">
    <name type="scientific">Actinomortierella ambigua</name>
    <dbReference type="NCBI Taxonomy" id="1343610"/>
    <lineage>
        <taxon>Eukaryota</taxon>
        <taxon>Fungi</taxon>
        <taxon>Fungi incertae sedis</taxon>
        <taxon>Mucoromycota</taxon>
        <taxon>Mortierellomycotina</taxon>
        <taxon>Mortierellomycetes</taxon>
        <taxon>Mortierellales</taxon>
        <taxon>Mortierellaceae</taxon>
        <taxon>Actinomortierella</taxon>
    </lineage>
</organism>
<evidence type="ECO:0000256" key="2">
    <source>
        <dbReference type="ARBA" id="ARBA00005073"/>
    </source>
</evidence>
<dbReference type="OrthoDB" id="438553at2759"/>
<dbReference type="Proteomes" id="UP000807716">
    <property type="component" value="Unassembled WGS sequence"/>
</dbReference>
<evidence type="ECO:0000256" key="12">
    <source>
        <dbReference type="SAM" id="MobiDB-lite"/>
    </source>
</evidence>
<dbReference type="Gene3D" id="3.50.50.60">
    <property type="entry name" value="FAD/NAD(P)-binding domain"/>
    <property type="match status" value="1"/>
</dbReference>
<keyword evidence="7 11" id="KW-0560">Oxidoreductase</keyword>
<proteinExistence type="inferred from homology"/>
<dbReference type="PANTHER" id="PTHR42923:SF3">
    <property type="entry name" value="PROTOPORPHYRINOGEN OXIDASE"/>
    <property type="match status" value="1"/>
</dbReference>
<dbReference type="InterPro" id="IPR002937">
    <property type="entry name" value="Amino_oxidase"/>
</dbReference>
<comment type="subcellular location">
    <subcellularLocation>
        <location evidence="11">Mitochondrion inner membrane</location>
    </subcellularLocation>
</comment>
<dbReference type="GO" id="GO:0005743">
    <property type="term" value="C:mitochondrial inner membrane"/>
    <property type="evidence" value="ECO:0007669"/>
    <property type="project" value="UniProtKB-SubCell"/>
</dbReference>